<protein>
    <submittedName>
        <fullName evidence="1">Alkaline phosphatase family protein</fullName>
    </submittedName>
</protein>
<evidence type="ECO:0000313" key="1">
    <source>
        <dbReference type="EMBL" id="MBO8428258.1"/>
    </source>
</evidence>
<proteinExistence type="predicted"/>
<dbReference type="Proteomes" id="UP000823613">
    <property type="component" value="Unassembled WGS sequence"/>
</dbReference>
<comment type="caution">
    <text evidence="1">The sequence shown here is derived from an EMBL/GenBank/DDBJ whole genome shotgun (WGS) entry which is preliminary data.</text>
</comment>
<dbReference type="AlphaFoldDB" id="A0A9D9GY62"/>
<dbReference type="Gene3D" id="3.40.720.10">
    <property type="entry name" value="Alkaline Phosphatase, subunit A"/>
    <property type="match status" value="1"/>
</dbReference>
<dbReference type="InterPro" id="IPR017850">
    <property type="entry name" value="Alkaline_phosphatase_core_sf"/>
</dbReference>
<evidence type="ECO:0000313" key="2">
    <source>
        <dbReference type="Proteomes" id="UP000823613"/>
    </source>
</evidence>
<reference evidence="1" key="1">
    <citation type="submission" date="2020-10" db="EMBL/GenBank/DDBJ databases">
        <authorList>
            <person name="Gilroy R."/>
        </authorList>
    </citation>
    <scope>NUCLEOTIDE SEQUENCE</scope>
    <source>
        <strain evidence="1">11159</strain>
    </source>
</reference>
<name>A0A9D9GY62_9BACL</name>
<dbReference type="SUPFAM" id="SSF53649">
    <property type="entry name" value="Alkaline phosphatase-like"/>
    <property type="match status" value="1"/>
</dbReference>
<organism evidence="1 2">
    <name type="scientific">Candidatus Onthovivens merdipullorum</name>
    <dbReference type="NCBI Taxonomy" id="2840889"/>
    <lineage>
        <taxon>Bacteria</taxon>
        <taxon>Bacillati</taxon>
        <taxon>Bacillota</taxon>
        <taxon>Bacilli</taxon>
        <taxon>Bacillales</taxon>
        <taxon>Candidatus Onthovivens</taxon>
    </lineage>
</organism>
<accession>A0A9D9GY62</accession>
<dbReference type="Pfam" id="PF01663">
    <property type="entry name" value="Phosphodiest"/>
    <property type="match status" value="2"/>
</dbReference>
<sequence length="365" mass="42789">MEETLKLSKSNSLANLSNSILYKYGIKPFHQTIPYIDELLKNEDKKISLVLLDGFGKYIIEHFKDYCPFIYSSLKYEIDSVFPSTTTASTTSLLSGKYPIETGYIGWSEYFNKYDSYIDIFLSKNSLTKEDIYPNVLNLLKYESIIDLINKTKKYKARSFLSLDYKNNFKEDDLDVLFNEANNLIDYYDFSYIYVSEPDHLLHHYGLNDKYVYDIVKYLDENIKNLAKVHPNTLFLVIADHGLTDVKLEYIGHHQEFIDSLEDKNFFLEGRFATFKVKNKKRFIDSYNKFYKDDFILKTKEDILNEKILGYSDTINKYAYETLGDFFLISKSDMCFINTLSSDLKMHHSGIKKEETKISMGVINL</sequence>
<reference evidence="1" key="2">
    <citation type="journal article" date="2021" name="PeerJ">
        <title>Extensive microbial diversity within the chicken gut microbiome revealed by metagenomics and culture.</title>
        <authorList>
            <person name="Gilroy R."/>
            <person name="Ravi A."/>
            <person name="Getino M."/>
            <person name="Pursley I."/>
            <person name="Horton D.L."/>
            <person name="Alikhan N.F."/>
            <person name="Baker D."/>
            <person name="Gharbi K."/>
            <person name="Hall N."/>
            <person name="Watson M."/>
            <person name="Adriaenssens E.M."/>
            <person name="Foster-Nyarko E."/>
            <person name="Jarju S."/>
            <person name="Secka A."/>
            <person name="Antonio M."/>
            <person name="Oren A."/>
            <person name="Chaudhuri R.R."/>
            <person name="La Ragione R."/>
            <person name="Hildebrand F."/>
            <person name="Pallen M.J."/>
        </authorList>
    </citation>
    <scope>NUCLEOTIDE SEQUENCE</scope>
    <source>
        <strain evidence="1">11159</strain>
    </source>
</reference>
<dbReference type="InterPro" id="IPR002591">
    <property type="entry name" value="Phosphodiest/P_Trfase"/>
</dbReference>
<gene>
    <name evidence="1" type="ORF">IAC58_06925</name>
</gene>
<dbReference type="EMBL" id="JADIMY010000130">
    <property type="protein sequence ID" value="MBO8428258.1"/>
    <property type="molecule type" value="Genomic_DNA"/>
</dbReference>